<evidence type="ECO:0000313" key="2">
    <source>
        <dbReference type="Proteomes" id="UP000244184"/>
    </source>
</evidence>
<sequence length="67" mass="8149">MKKTLNEKIWYGVFVHHSWDSDLYDRNIKIIYTNAFGNEPSLYEICEKLNVNPERFEASWKVEYIFD</sequence>
<dbReference type="RefSeq" id="WP_108533686.1">
    <property type="nucleotide sequence ID" value="NZ_PYHP01000069.1"/>
</dbReference>
<dbReference type="EMBL" id="PYHP01000069">
    <property type="protein sequence ID" value="PUA36639.1"/>
    <property type="molecule type" value="Genomic_DNA"/>
</dbReference>
<organism evidence="1 2">
    <name type="scientific">Paenibacillus elgii</name>
    <dbReference type="NCBI Taxonomy" id="189691"/>
    <lineage>
        <taxon>Bacteria</taxon>
        <taxon>Bacillati</taxon>
        <taxon>Bacillota</taxon>
        <taxon>Bacilli</taxon>
        <taxon>Bacillales</taxon>
        <taxon>Paenibacillaceae</taxon>
        <taxon>Paenibacillus</taxon>
    </lineage>
</organism>
<proteinExistence type="predicted"/>
<accession>A0A2T6FXM4</accession>
<comment type="caution">
    <text evidence="1">The sequence shown here is derived from an EMBL/GenBank/DDBJ whole genome shotgun (WGS) entry which is preliminary data.</text>
</comment>
<reference evidence="1 2" key="1">
    <citation type="submission" date="2018-03" db="EMBL/GenBank/DDBJ databases">
        <title>Genome sequence of Paenibacillus elgii strain AC13 an antimicrobial compound producing bacteria.</title>
        <authorList>
            <person name="Kurokawa A.S."/>
            <person name="Araujo J.F."/>
            <person name="Costa R.A."/>
            <person name="Ortega D.B."/>
            <person name="Pires A.S."/>
            <person name="Pappas G.J.Jr."/>
            <person name="Franco O.L."/>
            <person name="Barreto C."/>
            <person name="Magalhaes B.S."/>
            <person name="Kruger R.H."/>
        </authorList>
    </citation>
    <scope>NUCLEOTIDE SEQUENCE [LARGE SCALE GENOMIC DNA]</scope>
    <source>
        <strain evidence="1 2">AC13</strain>
    </source>
</reference>
<protein>
    <submittedName>
        <fullName evidence="1">Uncharacterized protein</fullName>
    </submittedName>
</protein>
<dbReference type="AlphaFoldDB" id="A0A2T6FXM4"/>
<name>A0A2T6FXM4_9BACL</name>
<evidence type="ECO:0000313" key="1">
    <source>
        <dbReference type="EMBL" id="PUA36639.1"/>
    </source>
</evidence>
<gene>
    <name evidence="1" type="ORF">C8Z91_24995</name>
</gene>
<dbReference type="Proteomes" id="UP000244184">
    <property type="component" value="Unassembled WGS sequence"/>
</dbReference>